<keyword evidence="5" id="KW-0393">Immunoglobulin domain</keyword>
<comment type="subcellular location">
    <subcellularLocation>
        <location evidence="1">Membrane</location>
        <topology evidence="1">Single-pass type I membrane protein</topology>
    </subcellularLocation>
</comment>
<dbReference type="InterPro" id="IPR013783">
    <property type="entry name" value="Ig-like_fold"/>
</dbReference>
<dbReference type="GO" id="GO:0005911">
    <property type="term" value="C:cell-cell junction"/>
    <property type="evidence" value="ECO:0007669"/>
    <property type="project" value="TreeGrafter"/>
</dbReference>
<evidence type="ECO:0000313" key="9">
    <source>
        <dbReference type="EMBL" id="KAA0187745.1"/>
    </source>
</evidence>
<evidence type="ECO:0000256" key="7">
    <source>
        <dbReference type="SAM" id="SignalP"/>
    </source>
</evidence>
<dbReference type="InterPro" id="IPR003599">
    <property type="entry name" value="Ig_sub"/>
</dbReference>
<evidence type="ECO:0000259" key="8">
    <source>
        <dbReference type="SMART" id="SM00409"/>
    </source>
</evidence>
<feature type="region of interest" description="Disordered" evidence="6">
    <location>
        <begin position="980"/>
        <end position="1012"/>
    </location>
</feature>
<evidence type="ECO:0000313" key="10">
    <source>
        <dbReference type="Proteomes" id="UP000728185"/>
    </source>
</evidence>
<feature type="region of interest" description="Disordered" evidence="6">
    <location>
        <begin position="214"/>
        <end position="233"/>
    </location>
</feature>
<dbReference type="SUPFAM" id="SSF48726">
    <property type="entry name" value="Immunoglobulin"/>
    <property type="match status" value="2"/>
</dbReference>
<dbReference type="AlphaFoldDB" id="A0A8E0RP50"/>
<feature type="signal peptide" evidence="7">
    <location>
        <begin position="1"/>
        <end position="28"/>
    </location>
</feature>
<dbReference type="EMBL" id="LUCM01008889">
    <property type="protein sequence ID" value="KAA0187745.1"/>
    <property type="molecule type" value="Genomic_DNA"/>
</dbReference>
<dbReference type="PANTHER" id="PTHR11640:SF31">
    <property type="entry name" value="IRREGULAR CHIASM C-ROUGHEST PROTEIN-RELATED"/>
    <property type="match status" value="1"/>
</dbReference>
<feature type="region of interest" description="Disordered" evidence="6">
    <location>
        <begin position="322"/>
        <end position="341"/>
    </location>
</feature>
<evidence type="ECO:0000256" key="3">
    <source>
        <dbReference type="ARBA" id="ARBA00023157"/>
    </source>
</evidence>
<comment type="caution">
    <text evidence="9">The sequence shown here is derived from an EMBL/GenBank/DDBJ whole genome shotgun (WGS) entry which is preliminary data.</text>
</comment>
<dbReference type="Gene3D" id="2.60.40.10">
    <property type="entry name" value="Immunoglobulins"/>
    <property type="match status" value="1"/>
</dbReference>
<feature type="domain" description="Immunoglobulin" evidence="8">
    <location>
        <begin position="498"/>
        <end position="620"/>
    </location>
</feature>
<feature type="chain" id="PRO_5034759275" description="Immunoglobulin domain-containing protein" evidence="7">
    <location>
        <begin position="29"/>
        <end position="1102"/>
    </location>
</feature>
<keyword evidence="7" id="KW-0732">Signal</keyword>
<dbReference type="GO" id="GO:0050839">
    <property type="term" value="F:cell adhesion molecule binding"/>
    <property type="evidence" value="ECO:0007669"/>
    <property type="project" value="TreeGrafter"/>
</dbReference>
<dbReference type="OrthoDB" id="8680608at2759"/>
<accession>A0A8E0RP50</accession>
<evidence type="ECO:0000256" key="6">
    <source>
        <dbReference type="SAM" id="MobiDB-lite"/>
    </source>
</evidence>
<dbReference type="GO" id="GO:0098609">
    <property type="term" value="P:cell-cell adhesion"/>
    <property type="evidence" value="ECO:0007669"/>
    <property type="project" value="TreeGrafter"/>
</dbReference>
<keyword evidence="2" id="KW-0472">Membrane</keyword>
<feature type="region of interest" description="Disordered" evidence="6">
    <location>
        <begin position="527"/>
        <end position="553"/>
    </location>
</feature>
<sequence length="1102" mass="122283">MGTTPLVFLVFSCFSLLSLFTLWITIHGSCQPGPDGRFATVQLGSPSNVTAPYGSDVQFICCGGRKWTYEADDGYASREIGPHPEAAGAPDKRPGGVLLLSTEKTGSVQTTVYTMHDDKGRLILFINNANSKDTGHYRCHGDEVSVDAFLAVSSEPLITDGNQSVVVQKGAVIQRQVMFPSDQLNKVIIHCPVTGSQRIQSWLWREPILPSSEDYDKLPKGKPPSRTVTATKPGIHDSGYVEIGPGLAWARIRDPLSPEAPIKLWCQFELPSQWQSEEPIVAYYMLDWELYEPISPRVYILNSEQLETSTTKLSGVTLSTSSNAEITPGRQDVGAGGPTQFAPIDIQNQIEQSRLSYAQTQQQGKYSGRYPILLEHKPARLACQFRVVEDPNQHGDPLTRRVPLQQVYWYRNGQPVHVPPFHVDNSHVLESGLSLLEVRAYPALFEPTTQSNAYWSTVEKITCAVSSQVKSKPVYKVTTNASLDVDVILVPRIINKELLSVSRRVEDAVKLTCTALANGPPEMLFEFSQGAGSRGTRDGDTNAAGSTRLGAGNDQVSEWRPIEPRYKLNIQRLPADPQNPFLQRLVLEISDLRRTDHGLYRCSVWNQAGRVQAIGHILVHSEPQIQVVPHQTNYYVSHKPWRASCHVTGYPLSTSGPMDHSNTVQPNVAVLDKPTEHNEPGTTEFRANNVQPVRMILKRPDGQSLEQIEIKMINYEMNDFLGINATYEIMISPGSGNSTVVRCEYQGRDSRMVHQEMTIFEATQPTKPNISVTCVGPRAVVFNIANPHVTASSPPTERIVTQKVIFAPIDTFQNSANLGSMTVYLDSNGQPSATPTNESGRIVTQPSVSSWYSRPPTSRPVTIPVHGLIADTKYVFEWSSGNEFGLSAMEQFTLWTKKLEMLPAIYKVTFIKPTTGYLRFSLILDDPCPYGMGARAELSDLVVRYRQAQKDKDTGSQIGVGDWSEAEVCRLTNLITSDTNTASTEKSEVAQPGDGSRRTDQQGQEVEENEQTGIAWSGNRPLTCEFPVADTQKNYEVQVATRNRFDRSEWFTTIYQPELAVYAASLCLPPCSLAGLRSPRLTFLGVLLILVRMVVHLDHLYT</sequence>
<keyword evidence="3" id="KW-1015">Disulfide bond</keyword>
<reference evidence="9" key="1">
    <citation type="submission" date="2019-05" db="EMBL/GenBank/DDBJ databases">
        <title>Annotation for the trematode Fasciolopsis buski.</title>
        <authorList>
            <person name="Choi Y.-J."/>
        </authorList>
    </citation>
    <scope>NUCLEOTIDE SEQUENCE</scope>
    <source>
        <strain evidence="9">HT</strain>
        <tissue evidence="9">Whole worm</tissue>
    </source>
</reference>
<dbReference type="InterPro" id="IPR036179">
    <property type="entry name" value="Ig-like_dom_sf"/>
</dbReference>
<protein>
    <recommendedName>
        <fullName evidence="8">Immunoglobulin domain-containing protein</fullName>
    </recommendedName>
</protein>
<evidence type="ECO:0000256" key="1">
    <source>
        <dbReference type="ARBA" id="ARBA00004479"/>
    </source>
</evidence>
<evidence type="ECO:0000256" key="5">
    <source>
        <dbReference type="ARBA" id="ARBA00023319"/>
    </source>
</evidence>
<feature type="domain" description="Immunoglobulin" evidence="8">
    <location>
        <begin position="46"/>
        <end position="153"/>
    </location>
</feature>
<dbReference type="SMART" id="SM00409">
    <property type="entry name" value="IG"/>
    <property type="match status" value="2"/>
</dbReference>
<dbReference type="Proteomes" id="UP000728185">
    <property type="component" value="Unassembled WGS sequence"/>
</dbReference>
<gene>
    <name evidence="9" type="ORF">FBUS_01367</name>
</gene>
<organism evidence="9 10">
    <name type="scientific">Fasciolopsis buskii</name>
    <dbReference type="NCBI Taxonomy" id="27845"/>
    <lineage>
        <taxon>Eukaryota</taxon>
        <taxon>Metazoa</taxon>
        <taxon>Spiralia</taxon>
        <taxon>Lophotrochozoa</taxon>
        <taxon>Platyhelminthes</taxon>
        <taxon>Trematoda</taxon>
        <taxon>Digenea</taxon>
        <taxon>Plagiorchiida</taxon>
        <taxon>Echinostomata</taxon>
        <taxon>Echinostomatoidea</taxon>
        <taxon>Fasciolidae</taxon>
        <taxon>Fasciolopsis</taxon>
    </lineage>
</organism>
<evidence type="ECO:0000256" key="2">
    <source>
        <dbReference type="ARBA" id="ARBA00023136"/>
    </source>
</evidence>
<keyword evidence="10" id="KW-1185">Reference proteome</keyword>
<proteinExistence type="predicted"/>
<dbReference type="GO" id="GO:0005886">
    <property type="term" value="C:plasma membrane"/>
    <property type="evidence" value="ECO:0007669"/>
    <property type="project" value="TreeGrafter"/>
</dbReference>
<name>A0A8E0RP50_9TREM</name>
<evidence type="ECO:0000256" key="4">
    <source>
        <dbReference type="ARBA" id="ARBA00023180"/>
    </source>
</evidence>
<dbReference type="PANTHER" id="PTHR11640">
    <property type="entry name" value="NEPHRIN"/>
    <property type="match status" value="1"/>
</dbReference>
<dbReference type="InterPro" id="IPR051275">
    <property type="entry name" value="Cell_adhesion_signaling"/>
</dbReference>
<keyword evidence="4" id="KW-0325">Glycoprotein</keyword>